<dbReference type="RefSeq" id="WP_302714547.1">
    <property type="nucleotide sequence ID" value="NZ_JAULRT010000062.1"/>
</dbReference>
<evidence type="ECO:0000256" key="5">
    <source>
        <dbReference type="PROSITE-ProRule" id="PRU01100"/>
    </source>
</evidence>
<evidence type="ECO:0000313" key="11">
    <source>
        <dbReference type="Proteomes" id="UP001168380"/>
    </source>
</evidence>
<keyword evidence="2 7" id="KW-0732">Signal</keyword>
<feature type="signal peptide" evidence="7">
    <location>
        <begin position="1"/>
        <end position="21"/>
    </location>
</feature>
<feature type="domain" description="GH26" evidence="9">
    <location>
        <begin position="31"/>
        <end position="380"/>
    </location>
</feature>
<dbReference type="SUPFAM" id="SSF49785">
    <property type="entry name" value="Galactose-binding domain-like"/>
    <property type="match status" value="1"/>
</dbReference>
<organism evidence="10 11">
    <name type="scientific">Gilvimarinus algae</name>
    <dbReference type="NCBI Taxonomy" id="3058037"/>
    <lineage>
        <taxon>Bacteria</taxon>
        <taxon>Pseudomonadati</taxon>
        <taxon>Pseudomonadota</taxon>
        <taxon>Gammaproteobacteria</taxon>
        <taxon>Cellvibrionales</taxon>
        <taxon>Cellvibrionaceae</taxon>
        <taxon>Gilvimarinus</taxon>
    </lineage>
</organism>
<dbReference type="InterPro" id="IPR017853">
    <property type="entry name" value="GH"/>
</dbReference>
<dbReference type="InterPro" id="IPR000805">
    <property type="entry name" value="Glyco_hydro_26"/>
</dbReference>
<dbReference type="SMART" id="SM00606">
    <property type="entry name" value="CBD_IV"/>
    <property type="match status" value="1"/>
</dbReference>
<feature type="active site" description="Proton donor" evidence="5">
    <location>
        <position position="194"/>
    </location>
</feature>
<evidence type="ECO:0000256" key="6">
    <source>
        <dbReference type="SAM" id="MobiDB-lite"/>
    </source>
</evidence>
<dbReference type="PROSITE" id="PS51764">
    <property type="entry name" value="GH26"/>
    <property type="match status" value="1"/>
</dbReference>
<evidence type="ECO:0000256" key="2">
    <source>
        <dbReference type="ARBA" id="ARBA00022729"/>
    </source>
</evidence>
<dbReference type="InterPro" id="IPR022790">
    <property type="entry name" value="GH26_dom"/>
</dbReference>
<dbReference type="Gene3D" id="3.20.20.80">
    <property type="entry name" value="Glycosidases"/>
    <property type="match status" value="1"/>
</dbReference>
<keyword evidence="4 5" id="KW-0326">Glycosidase</keyword>
<dbReference type="CDD" id="cd04080">
    <property type="entry name" value="CBM6_cellulase-like"/>
    <property type="match status" value="1"/>
</dbReference>
<feature type="chain" id="PRO_5046392761" evidence="7">
    <location>
        <begin position="22"/>
        <end position="708"/>
    </location>
</feature>
<dbReference type="Pfam" id="PF11606">
    <property type="entry name" value="AlcCBM31"/>
    <property type="match status" value="1"/>
</dbReference>
<evidence type="ECO:0000256" key="4">
    <source>
        <dbReference type="ARBA" id="ARBA00023295"/>
    </source>
</evidence>
<dbReference type="InterPro" id="IPR008979">
    <property type="entry name" value="Galactose-bd-like_sf"/>
</dbReference>
<comment type="caution">
    <text evidence="10">The sequence shown here is derived from an EMBL/GenBank/DDBJ whole genome shotgun (WGS) entry which is preliminary data.</text>
</comment>
<dbReference type="SUPFAM" id="SSF51445">
    <property type="entry name" value="(Trans)glycosidases"/>
    <property type="match status" value="1"/>
</dbReference>
<dbReference type="InterPro" id="IPR038560">
    <property type="entry name" value="Beta-xylanase_CBM31_sf"/>
</dbReference>
<dbReference type="PANTHER" id="PTHR40079">
    <property type="entry name" value="MANNAN ENDO-1,4-BETA-MANNOSIDASE E-RELATED"/>
    <property type="match status" value="1"/>
</dbReference>
<dbReference type="InterPro" id="IPR005084">
    <property type="entry name" value="CBM6"/>
</dbReference>
<feature type="domain" description="CBM6" evidence="8">
    <location>
        <begin position="457"/>
        <end position="600"/>
    </location>
</feature>
<dbReference type="Pfam" id="PF03422">
    <property type="entry name" value="CBM_6"/>
    <property type="match status" value="1"/>
</dbReference>
<evidence type="ECO:0000313" key="10">
    <source>
        <dbReference type="EMBL" id="MDO3383633.1"/>
    </source>
</evidence>
<feature type="region of interest" description="Disordered" evidence="6">
    <location>
        <begin position="427"/>
        <end position="452"/>
    </location>
</feature>
<dbReference type="EMBL" id="JAULRT010000062">
    <property type="protein sequence ID" value="MDO3383633.1"/>
    <property type="molecule type" value="Genomic_DNA"/>
</dbReference>
<dbReference type="InterPro" id="IPR021016">
    <property type="entry name" value="Beta-xylanase"/>
</dbReference>
<evidence type="ECO:0000256" key="1">
    <source>
        <dbReference type="ARBA" id="ARBA00007754"/>
    </source>
</evidence>
<feature type="active site" description="Nucleophile" evidence="5">
    <location>
        <position position="321"/>
    </location>
</feature>
<sequence>MYRFLKLAAALPVLCTASAGAAIDSGAVNLPADDKVLYILGQDTTTLRDYKNQVLSQSGSSAPVPGGVTLYTSILPTEIHGNTAPDNASLYVSGIEGPPVDTANGEVNFAETLGDYDALATGEPVALAVGLYLSDEWANCGNQPLRAIAGTADTDVGSASDPTSLTYQYRYAIDRMLQYFKSQGRAVYLRIGYEFDGPWNCYNQDFYKQAYRWIAERIDTIGATNVATVWQAATYPDNGDATYHFDAGNNPYQHYSDWYPGDDVVDWVGISFFAGSDYLNYQWSCQDGSKPWTVPDTTPRLLQNTLVDFARDHGKPAMIAESAPQGFDLAANTFSCVAARTNTQSFASSAAMWDAYFVDYFDWIEQNADQVRAFSYINTDWQSQGRWYCALGASACAAGYWGVTSLQADSLILDRFNNRVSQSLYATGADGGTGPAPDPDPNPNPQQAAYTSQSIPGRIEAEYFDLGGSGIAYSDADADNNGGALRPTEAVDLQATSDDNGQNLGWTENGEWLEYTLDAVAAGTYDIRVRLATPNPAGNRALSLTLGADNLGTVAVPQTGAWQNWQTVTLPAVEVAGGAQQVLRLGVIGGQFNVNWVEFVAVVTPPVDPENPVEPGGSDCTDFGIAYSNDQTMVLYHEDRGWNGSWSYLCLNGDCRQANRANGFFTREVEGSLGQSYAVEFKVQQNPAPGQFIAGAETFTFTTACGLP</sequence>
<dbReference type="InterPro" id="IPR006584">
    <property type="entry name" value="Cellulose-bd_IV"/>
</dbReference>
<dbReference type="PROSITE" id="PS51175">
    <property type="entry name" value="CBM6"/>
    <property type="match status" value="1"/>
</dbReference>
<reference evidence="10" key="1">
    <citation type="submission" date="2023-07" db="EMBL/GenBank/DDBJ databases">
        <title>Gilvimarinus algae sp. nov., isolated from the surface of Kelp.</title>
        <authorList>
            <person name="Sun Y.Y."/>
            <person name="Gong Y."/>
            <person name="Du Z.J."/>
        </authorList>
    </citation>
    <scope>NUCLEOTIDE SEQUENCE</scope>
    <source>
        <strain evidence="10">SDUM040014</strain>
    </source>
</reference>
<evidence type="ECO:0000256" key="7">
    <source>
        <dbReference type="SAM" id="SignalP"/>
    </source>
</evidence>
<accession>A0ABT8TJU0</accession>
<dbReference type="PANTHER" id="PTHR40079:SF4">
    <property type="entry name" value="GH26 DOMAIN-CONTAINING PROTEIN-RELATED"/>
    <property type="match status" value="1"/>
</dbReference>
<name>A0ABT8TJU0_9GAMM</name>
<gene>
    <name evidence="10" type="ORF">QWI16_15735</name>
</gene>
<proteinExistence type="inferred from homology"/>
<dbReference type="Gene3D" id="2.60.40.2450">
    <property type="entry name" value="Beta-1,3-xylanase, CBM31 domain"/>
    <property type="match status" value="1"/>
</dbReference>
<dbReference type="Gene3D" id="2.60.120.260">
    <property type="entry name" value="Galactose-binding domain-like"/>
    <property type="match status" value="1"/>
</dbReference>
<comment type="similarity">
    <text evidence="1 5">Belongs to the glycosyl hydrolase 26 family.</text>
</comment>
<evidence type="ECO:0000259" key="8">
    <source>
        <dbReference type="PROSITE" id="PS51175"/>
    </source>
</evidence>
<evidence type="ECO:0000259" key="9">
    <source>
        <dbReference type="PROSITE" id="PS51764"/>
    </source>
</evidence>
<keyword evidence="11" id="KW-1185">Reference proteome</keyword>
<dbReference type="Proteomes" id="UP001168380">
    <property type="component" value="Unassembled WGS sequence"/>
</dbReference>
<evidence type="ECO:0000256" key="3">
    <source>
        <dbReference type="ARBA" id="ARBA00022801"/>
    </source>
</evidence>
<keyword evidence="3 5" id="KW-0378">Hydrolase</keyword>
<protein>
    <submittedName>
        <fullName evidence="10">Family 31 carbohydrate-binding protein</fullName>
    </submittedName>
</protein>